<feature type="transmembrane region" description="Helical" evidence="1">
    <location>
        <begin position="263"/>
        <end position="285"/>
    </location>
</feature>
<feature type="transmembrane region" description="Helical" evidence="1">
    <location>
        <begin position="359"/>
        <end position="378"/>
    </location>
</feature>
<comment type="caution">
    <text evidence="2">The sequence shown here is derived from an EMBL/GenBank/DDBJ whole genome shotgun (WGS) entry which is preliminary data.</text>
</comment>
<feature type="transmembrane region" description="Helical" evidence="1">
    <location>
        <begin position="291"/>
        <end position="308"/>
    </location>
</feature>
<keyword evidence="1" id="KW-0472">Membrane</keyword>
<feature type="transmembrane region" description="Helical" evidence="1">
    <location>
        <begin position="111"/>
        <end position="128"/>
    </location>
</feature>
<keyword evidence="1" id="KW-1133">Transmembrane helix</keyword>
<feature type="transmembrane region" description="Helical" evidence="1">
    <location>
        <begin position="140"/>
        <end position="167"/>
    </location>
</feature>
<evidence type="ECO:0000256" key="1">
    <source>
        <dbReference type="SAM" id="Phobius"/>
    </source>
</evidence>
<proteinExistence type="predicted"/>
<dbReference type="RefSeq" id="WP_169677851.1">
    <property type="nucleotide sequence ID" value="NZ_JABBNU010000001.1"/>
</dbReference>
<dbReference type="AlphaFoldDB" id="A0A848J220"/>
<dbReference type="EMBL" id="JABBNU010000001">
    <property type="protein sequence ID" value="NMM47242.1"/>
    <property type="molecule type" value="Genomic_DNA"/>
</dbReference>
<organism evidence="2 3">
    <name type="scientific">Marinigracilibium pacificum</name>
    <dbReference type="NCBI Taxonomy" id="2729599"/>
    <lineage>
        <taxon>Bacteria</taxon>
        <taxon>Pseudomonadati</taxon>
        <taxon>Bacteroidota</taxon>
        <taxon>Cytophagia</taxon>
        <taxon>Cytophagales</taxon>
        <taxon>Flammeovirgaceae</taxon>
        <taxon>Marinigracilibium</taxon>
    </lineage>
</organism>
<feature type="transmembrane region" description="Helical" evidence="1">
    <location>
        <begin position="320"/>
        <end position="339"/>
    </location>
</feature>
<dbReference type="Proteomes" id="UP000559010">
    <property type="component" value="Unassembled WGS sequence"/>
</dbReference>
<accession>A0A848J220</accession>
<feature type="transmembrane region" description="Helical" evidence="1">
    <location>
        <begin position="193"/>
        <end position="212"/>
    </location>
</feature>
<keyword evidence="3" id="KW-1185">Reference proteome</keyword>
<feature type="transmembrane region" description="Helical" evidence="1">
    <location>
        <begin position="232"/>
        <end position="251"/>
    </location>
</feature>
<name>A0A848J220_9BACT</name>
<gene>
    <name evidence="2" type="ORF">HH304_02450</name>
</gene>
<reference evidence="2 3" key="1">
    <citation type="submission" date="2020-04" db="EMBL/GenBank/DDBJ databases">
        <title>Flammeovirgaceae bacterium KN852 isolated from deep sea.</title>
        <authorList>
            <person name="Zhang D.-C."/>
        </authorList>
    </citation>
    <scope>NUCLEOTIDE SEQUENCE [LARGE SCALE GENOMIC DNA]</scope>
    <source>
        <strain evidence="2 3">KN852</strain>
    </source>
</reference>
<sequence>MKRALILVLLAMLVFLINNLWLGGYLYSIDTLAVELMTTPESLTEFRITNEEPFKFRIVFQGLVKETSSFINPDSAEVFYYTYLYYSLAFFVISILSFFYLFKLVSKNQNLAFIFTFLILISPAYVMAYSIPVHTREDTLAYALICLGLIALLKNQYIALIICIIIATATRETTMILPLSILFYPGWSKLKRFLPLIIALVVFVSIRVALGGKTDLDHQLSLGLRYNLNHKLSSLSFPIITLHIFWVYYLIFIKVKLPPYKTIPEWFSSTSVIVLIPIFLSTIVFGRLNEIRLLTLATPWVMAVILLNRDKWWVLPSPKMIIFVSSISMAIGVIVISILKGQEIFTQFKQYYIPYSEWTGIFCAYGILLLYGILKLIISYRHEYQKVN</sequence>
<keyword evidence="1" id="KW-0812">Transmembrane</keyword>
<feature type="transmembrane region" description="Helical" evidence="1">
    <location>
        <begin position="83"/>
        <end position="102"/>
    </location>
</feature>
<evidence type="ECO:0000313" key="3">
    <source>
        <dbReference type="Proteomes" id="UP000559010"/>
    </source>
</evidence>
<evidence type="ECO:0008006" key="4">
    <source>
        <dbReference type="Google" id="ProtNLM"/>
    </source>
</evidence>
<protein>
    <recommendedName>
        <fullName evidence="4">DUF2029 domain-containing protein</fullName>
    </recommendedName>
</protein>
<evidence type="ECO:0000313" key="2">
    <source>
        <dbReference type="EMBL" id="NMM47242.1"/>
    </source>
</evidence>